<name>A0A1V9FMX5_9BACT</name>
<sequence length="277" mass="31723">MNLFTRKLLCLFFLNLVFCSLKSQLILPVGPVVGIIRGSVPTVKLFKSCKFDSSDAIFGIDLADTTNGRDGLFNFIIDNSKDLAELKKSWIFKDAARSQRGQKVFKVFYTRNKVVKRTWVIFPEAFCIATDEGAYLFDVSMLTKLHSKSPLVYRVRTDTLGSRDEFIKFYDSVKAISSFLYLNEPDVGEGSFEVKLKAATKNVPEDIGLRIIDICNEIKPKTAFRVYFKNGEEAVDSKSKTYVVRCDRSLFEQFSYPDMEKGEWAPATYIIQSYWRK</sequence>
<proteinExistence type="predicted"/>
<dbReference type="AlphaFoldDB" id="A0A1V9FMX5"/>
<accession>A0A1V9FMX5</accession>
<evidence type="ECO:0000313" key="1">
    <source>
        <dbReference type="EMBL" id="OQP59703.1"/>
    </source>
</evidence>
<keyword evidence="2" id="KW-1185">Reference proteome</keyword>
<gene>
    <name evidence="1" type="ORF">A3860_36070</name>
</gene>
<organism evidence="1 2">
    <name type="scientific">Niastella vici</name>
    <dbReference type="NCBI Taxonomy" id="1703345"/>
    <lineage>
        <taxon>Bacteria</taxon>
        <taxon>Pseudomonadati</taxon>
        <taxon>Bacteroidota</taxon>
        <taxon>Chitinophagia</taxon>
        <taxon>Chitinophagales</taxon>
        <taxon>Chitinophagaceae</taxon>
        <taxon>Niastella</taxon>
    </lineage>
</organism>
<dbReference type="Proteomes" id="UP000192796">
    <property type="component" value="Unassembled WGS sequence"/>
</dbReference>
<protein>
    <submittedName>
        <fullName evidence="1">Uncharacterized protein</fullName>
    </submittedName>
</protein>
<evidence type="ECO:0000313" key="2">
    <source>
        <dbReference type="Proteomes" id="UP000192796"/>
    </source>
</evidence>
<dbReference type="EMBL" id="LVYD01000073">
    <property type="protein sequence ID" value="OQP59703.1"/>
    <property type="molecule type" value="Genomic_DNA"/>
</dbReference>
<comment type="caution">
    <text evidence="1">The sequence shown here is derived from an EMBL/GenBank/DDBJ whole genome shotgun (WGS) entry which is preliminary data.</text>
</comment>
<reference evidence="1 2" key="1">
    <citation type="submission" date="2016-03" db="EMBL/GenBank/DDBJ databases">
        <title>Niastella vici sp. nov., isolated from farmland soil.</title>
        <authorList>
            <person name="Chen L."/>
            <person name="Wang D."/>
            <person name="Yang S."/>
            <person name="Wang G."/>
        </authorList>
    </citation>
    <scope>NUCLEOTIDE SEQUENCE [LARGE SCALE GENOMIC DNA]</scope>
    <source>
        <strain evidence="1 2">DJ57</strain>
    </source>
</reference>